<keyword evidence="1" id="KW-0812">Transmembrane</keyword>
<evidence type="ECO:0008006" key="4">
    <source>
        <dbReference type="Google" id="ProtNLM"/>
    </source>
</evidence>
<evidence type="ECO:0000256" key="1">
    <source>
        <dbReference type="SAM" id="Phobius"/>
    </source>
</evidence>
<accession>A0ABS2Q565</accession>
<name>A0ABS2Q565_9BACL</name>
<sequence>MKEFIKFSFSLSHPLFPTTYLADSFPWLLLFGLAILFVINTAIFWGNIYFFGLHRKKTAILICLLWLIDILGYIVVLLFANLSFSISETLSPVTIHSAQLYTPSGGVGAVCIAILLATSLIYWLALTVLKKHYTLRQSSRFALTFALFTAPYVYLIPISWFH</sequence>
<feature type="transmembrane region" description="Helical" evidence="1">
    <location>
        <begin position="59"/>
        <end position="86"/>
    </location>
</feature>
<keyword evidence="1" id="KW-0472">Membrane</keyword>
<dbReference type="RefSeq" id="WP_205005263.1">
    <property type="nucleotide sequence ID" value="NZ_CBCRXA010000002.1"/>
</dbReference>
<feature type="transmembrane region" description="Helical" evidence="1">
    <location>
        <begin position="106"/>
        <end position="129"/>
    </location>
</feature>
<dbReference type="EMBL" id="JAFBEV010000002">
    <property type="protein sequence ID" value="MBM7656905.1"/>
    <property type="molecule type" value="Genomic_DNA"/>
</dbReference>
<dbReference type="Proteomes" id="UP000823201">
    <property type="component" value="Unassembled WGS sequence"/>
</dbReference>
<gene>
    <name evidence="2" type="ORF">JOC27_000342</name>
</gene>
<evidence type="ECO:0000313" key="2">
    <source>
        <dbReference type="EMBL" id="MBM7656905.1"/>
    </source>
</evidence>
<protein>
    <recommendedName>
        <fullName evidence="4">Yip1 domain-containing protein</fullName>
    </recommendedName>
</protein>
<keyword evidence="1" id="KW-1133">Transmembrane helix</keyword>
<organism evidence="2 3">
    <name type="scientific">Sporolactobacillus spathodeae</name>
    <dbReference type="NCBI Taxonomy" id="1465502"/>
    <lineage>
        <taxon>Bacteria</taxon>
        <taxon>Bacillati</taxon>
        <taxon>Bacillota</taxon>
        <taxon>Bacilli</taxon>
        <taxon>Bacillales</taxon>
        <taxon>Sporolactobacillaceae</taxon>
        <taxon>Sporolactobacillus</taxon>
    </lineage>
</organism>
<proteinExistence type="predicted"/>
<comment type="caution">
    <text evidence="2">The sequence shown here is derived from an EMBL/GenBank/DDBJ whole genome shotgun (WGS) entry which is preliminary data.</text>
</comment>
<feature type="transmembrane region" description="Helical" evidence="1">
    <location>
        <begin position="27"/>
        <end position="52"/>
    </location>
</feature>
<keyword evidence="3" id="KW-1185">Reference proteome</keyword>
<evidence type="ECO:0000313" key="3">
    <source>
        <dbReference type="Proteomes" id="UP000823201"/>
    </source>
</evidence>
<feature type="transmembrane region" description="Helical" evidence="1">
    <location>
        <begin position="141"/>
        <end position="161"/>
    </location>
</feature>
<reference evidence="2 3" key="1">
    <citation type="submission" date="2021-01" db="EMBL/GenBank/DDBJ databases">
        <title>Genomic Encyclopedia of Type Strains, Phase IV (KMG-IV): sequencing the most valuable type-strain genomes for metagenomic binning, comparative biology and taxonomic classification.</title>
        <authorList>
            <person name="Goeker M."/>
        </authorList>
    </citation>
    <scope>NUCLEOTIDE SEQUENCE [LARGE SCALE GENOMIC DNA]</scope>
    <source>
        <strain evidence="2 3">DSM 100968</strain>
    </source>
</reference>